<reference evidence="1 2" key="4">
    <citation type="journal article" date="2018" name="Environ. Microbiol. Rep.">
        <title>Phylogenetic distribution of roseobacticides in the Roseobacter group and their effect on microalgae.</title>
        <authorList>
            <person name="Sonnenschein E.C."/>
            <person name="Phippen C.B."/>
            <person name="Bentzon-Tilia M."/>
            <person name="Rasmussen S.A."/>
            <person name="Nielsen K.F."/>
            <person name="Gram L."/>
        </authorList>
    </citation>
    <scope>NUCLEOTIDE SEQUENCE [LARGE SCALE GENOMIC DNA]</scope>
    <source>
        <strain evidence="1 2">P36</strain>
    </source>
</reference>
<keyword evidence="2" id="KW-1185">Reference proteome</keyword>
<evidence type="ECO:0000313" key="2">
    <source>
        <dbReference type="Proteomes" id="UP000218891"/>
    </source>
</evidence>
<evidence type="ECO:0000313" key="1">
    <source>
        <dbReference type="EMBL" id="ATG34759.1"/>
    </source>
</evidence>
<proteinExistence type="predicted"/>
<accession>A0ABM6PB13</accession>
<gene>
    <name evidence="1" type="ORF">PhaeoP36_00589</name>
</gene>
<dbReference type="Proteomes" id="UP000218891">
    <property type="component" value="Chromosome"/>
</dbReference>
<reference evidence="1 2" key="2">
    <citation type="journal article" date="2017" name="Genome Biol. Evol.">
        <title>Trajectories and Drivers of Genome Evolution in Surface-Associated Marine Phaeobacter.</title>
        <authorList>
            <person name="Freese H.M."/>
            <person name="Sikorski J."/>
            <person name="Bunk B."/>
            <person name="Scheuner C."/>
            <person name="Meier-Kolthoff J.P."/>
            <person name="Sproer C."/>
            <person name="Gram L."/>
            <person name="Overmann J."/>
        </authorList>
    </citation>
    <scope>NUCLEOTIDE SEQUENCE [LARGE SCALE GENOMIC DNA]</scope>
    <source>
        <strain evidence="1 2">P36</strain>
    </source>
</reference>
<name>A0ABM6PB13_9RHOB</name>
<sequence>MMNYEPPFARHDAPLDVLPFDIDAQPGYGCLMTNASLIFSTVYYPLFP</sequence>
<dbReference type="EMBL" id="CP010643">
    <property type="protein sequence ID" value="ATG34759.1"/>
    <property type="molecule type" value="Genomic_DNA"/>
</dbReference>
<protein>
    <submittedName>
        <fullName evidence="1">Uncharacterized protein</fullName>
    </submittedName>
</protein>
<reference evidence="1 2" key="1">
    <citation type="journal article" date="2017" name="Front. Microbiol.">
        <title>Phaeobacter piscinae sp. nov., a species of the Roseobacter group and potential aquaculture probiont.</title>
        <authorList>
            <person name="Sonnenschein E.C."/>
            <person name="Phippen C.B.W."/>
            <person name="Nielsen K.F."/>
            <person name="Mateiu R.V."/>
            <person name="Melchiorsen J."/>
            <person name="Gram L."/>
            <person name="Overmann J."/>
            <person name="Freese H.M."/>
        </authorList>
    </citation>
    <scope>NUCLEOTIDE SEQUENCE [LARGE SCALE GENOMIC DNA]</scope>
    <source>
        <strain evidence="1 2">P36</strain>
    </source>
</reference>
<organism evidence="1 2">
    <name type="scientific">Phaeobacter piscinae</name>
    <dbReference type="NCBI Taxonomy" id="1580596"/>
    <lineage>
        <taxon>Bacteria</taxon>
        <taxon>Pseudomonadati</taxon>
        <taxon>Pseudomonadota</taxon>
        <taxon>Alphaproteobacteria</taxon>
        <taxon>Rhodobacterales</taxon>
        <taxon>Roseobacteraceae</taxon>
        <taxon>Phaeobacter</taxon>
    </lineage>
</organism>
<reference evidence="1 2" key="3">
    <citation type="journal article" date="2017" name="Int. J. Syst. Evol. Microbiol.">
        <title>Adaptation of Surface-Associated Bacteria to the Open Ocean: A Genomically Distinct Subpopulation of Phaeobacter gallaeciensis Colonizes Pacific Mesozooplankton.</title>
        <authorList>
            <person name="Freese H.M."/>
            <person name="Methner A."/>
            <person name="Overmann J."/>
        </authorList>
    </citation>
    <scope>NUCLEOTIDE SEQUENCE [LARGE SCALE GENOMIC DNA]</scope>
    <source>
        <strain evidence="1 2">P36</strain>
    </source>
</reference>